<sequence>MDDLFKSGDIYSATIWGPHEANADASVLLDYLNRAHRRFLQPDLNLDASHVSPHRWLDPEFQNNIATAYALLMLSADNAIFTPGTITTVVRHIIFAMEHAECPLHRHVGLKVAHVIKESLVNVTGDDQDQLLPALHSATFGNIQSNTITPGDASLDRFVYPERDLHYLEVLFALANSEHWLSQLHQDSCAHMQRCISIAKAIHTPSHNEDYRELSLRLVLIFAHIACADNYVWPKWTVWSEARPDNQLLLAKQAWEYPGILSDCPDAIPLLYAFTNKMLLSLRDVKLATFHKDTVIVALDGISKRVEVDARMNVDRMPDALEELMVVVHSRDELLRHFGAQ</sequence>
<dbReference type="OrthoDB" id="2657067at2759"/>
<evidence type="ECO:0000313" key="2">
    <source>
        <dbReference type="Proteomes" id="UP000823399"/>
    </source>
</evidence>
<comment type="caution">
    <text evidence="1">The sequence shown here is derived from an EMBL/GenBank/DDBJ whole genome shotgun (WGS) entry which is preliminary data.</text>
</comment>
<keyword evidence="2" id="KW-1185">Reference proteome</keyword>
<name>A0A9P7JUE1_9AGAM</name>
<dbReference type="EMBL" id="JABBWM010000025">
    <property type="protein sequence ID" value="KAG2108912.1"/>
    <property type="molecule type" value="Genomic_DNA"/>
</dbReference>
<reference evidence="1" key="1">
    <citation type="journal article" date="2020" name="New Phytol.">
        <title>Comparative genomics reveals dynamic genome evolution in host specialist ectomycorrhizal fungi.</title>
        <authorList>
            <person name="Lofgren L.A."/>
            <person name="Nguyen N.H."/>
            <person name="Vilgalys R."/>
            <person name="Ruytinx J."/>
            <person name="Liao H.L."/>
            <person name="Branco S."/>
            <person name="Kuo A."/>
            <person name="LaButti K."/>
            <person name="Lipzen A."/>
            <person name="Andreopoulos W."/>
            <person name="Pangilinan J."/>
            <person name="Riley R."/>
            <person name="Hundley H."/>
            <person name="Na H."/>
            <person name="Barry K."/>
            <person name="Grigoriev I.V."/>
            <person name="Stajich J.E."/>
            <person name="Kennedy P.G."/>
        </authorList>
    </citation>
    <scope>NUCLEOTIDE SEQUENCE</scope>
    <source>
        <strain evidence="1">FC423</strain>
    </source>
</reference>
<dbReference type="RefSeq" id="XP_041293155.1">
    <property type="nucleotide sequence ID" value="XM_041441438.1"/>
</dbReference>
<dbReference type="AlphaFoldDB" id="A0A9P7JUE1"/>
<dbReference type="GeneID" id="64703697"/>
<gene>
    <name evidence="1" type="ORF">F5147DRAFT_773248</name>
</gene>
<protein>
    <submittedName>
        <fullName evidence="1">Uncharacterized protein</fullName>
    </submittedName>
</protein>
<organism evidence="1 2">
    <name type="scientific">Suillus discolor</name>
    <dbReference type="NCBI Taxonomy" id="1912936"/>
    <lineage>
        <taxon>Eukaryota</taxon>
        <taxon>Fungi</taxon>
        <taxon>Dikarya</taxon>
        <taxon>Basidiomycota</taxon>
        <taxon>Agaricomycotina</taxon>
        <taxon>Agaricomycetes</taxon>
        <taxon>Agaricomycetidae</taxon>
        <taxon>Boletales</taxon>
        <taxon>Suillineae</taxon>
        <taxon>Suillaceae</taxon>
        <taxon>Suillus</taxon>
    </lineage>
</organism>
<proteinExistence type="predicted"/>
<accession>A0A9P7JUE1</accession>
<dbReference type="Proteomes" id="UP000823399">
    <property type="component" value="Unassembled WGS sequence"/>
</dbReference>
<evidence type="ECO:0000313" key="1">
    <source>
        <dbReference type="EMBL" id="KAG2108912.1"/>
    </source>
</evidence>